<dbReference type="RefSeq" id="WP_013042946.1">
    <property type="nucleotide sequence ID" value="NC_014008.1"/>
</dbReference>
<dbReference type="HOGENOM" id="CLU_182788_1_0_0"/>
<dbReference type="OrthoDB" id="6636823at2"/>
<accession>D5EIF8</accession>
<keyword evidence="2" id="KW-1185">Reference proteome</keyword>
<dbReference type="InterPro" id="IPR025346">
    <property type="entry name" value="DUF4250"/>
</dbReference>
<protein>
    <recommendedName>
        <fullName evidence="3">DUF4250 domain-containing protein</fullName>
    </recommendedName>
</protein>
<reference evidence="1 2" key="1">
    <citation type="journal article" date="2010" name="Stand. Genomic Sci.">
        <title>Complete genome sequence of Coraliomargarita akajimensis type strain (04OKA010-24).</title>
        <authorList>
            <person name="Mavromatis K."/>
            <person name="Abt B."/>
            <person name="Brambilla E."/>
            <person name="Lapidus A."/>
            <person name="Copeland A."/>
            <person name="Deshpande S."/>
            <person name="Nolan M."/>
            <person name="Lucas S."/>
            <person name="Tice H."/>
            <person name="Cheng J.F."/>
            <person name="Han C."/>
            <person name="Detter J.C."/>
            <person name="Woyke T."/>
            <person name="Goodwin L."/>
            <person name="Pitluck S."/>
            <person name="Held B."/>
            <person name="Brettin T."/>
            <person name="Tapia R."/>
            <person name="Ivanova N."/>
            <person name="Mikhailova N."/>
            <person name="Pati A."/>
            <person name="Liolios K."/>
            <person name="Chen A."/>
            <person name="Palaniappan K."/>
            <person name="Land M."/>
            <person name="Hauser L."/>
            <person name="Chang Y.J."/>
            <person name="Jeffries C.D."/>
            <person name="Rohde M."/>
            <person name="Goker M."/>
            <person name="Bristow J."/>
            <person name="Eisen J.A."/>
            <person name="Markowitz V."/>
            <person name="Hugenholtz P."/>
            <person name="Klenk H.P."/>
            <person name="Kyrpides N.C."/>
        </authorList>
    </citation>
    <scope>NUCLEOTIDE SEQUENCE [LARGE SCALE GENOMIC DNA]</scope>
    <source>
        <strain evidence="2">DSM 45221 / IAM 15411 / JCM 23193 / KCTC 12865</strain>
    </source>
</reference>
<dbReference type="KEGG" id="caa:Caka_1204"/>
<dbReference type="Pfam" id="PF14056">
    <property type="entry name" value="DUF4250"/>
    <property type="match status" value="1"/>
</dbReference>
<evidence type="ECO:0000313" key="1">
    <source>
        <dbReference type="EMBL" id="ADE54224.1"/>
    </source>
</evidence>
<evidence type="ECO:0008006" key="3">
    <source>
        <dbReference type="Google" id="ProtNLM"/>
    </source>
</evidence>
<dbReference type="STRING" id="583355.Caka_1204"/>
<proteinExistence type="predicted"/>
<organism evidence="1 2">
    <name type="scientific">Coraliomargarita akajimensis (strain DSM 45221 / IAM 15411 / JCM 23193 / KCTC 12865 / 04OKA010-24)</name>
    <dbReference type="NCBI Taxonomy" id="583355"/>
    <lineage>
        <taxon>Bacteria</taxon>
        <taxon>Pseudomonadati</taxon>
        <taxon>Verrucomicrobiota</taxon>
        <taxon>Opitutia</taxon>
        <taxon>Puniceicoccales</taxon>
        <taxon>Coraliomargaritaceae</taxon>
        <taxon>Coraliomargarita</taxon>
    </lineage>
</organism>
<evidence type="ECO:0000313" key="2">
    <source>
        <dbReference type="Proteomes" id="UP000000925"/>
    </source>
</evidence>
<gene>
    <name evidence="1" type="ordered locus">Caka_1204</name>
</gene>
<sequence>MDLSTYRSMDPHLLVGVVNTAIRNHCESLEDLCATHDIEQAVLVERLATAGYDYMPAQKQFR</sequence>
<dbReference type="Proteomes" id="UP000000925">
    <property type="component" value="Chromosome"/>
</dbReference>
<name>D5EIF8_CORAD</name>
<dbReference type="EMBL" id="CP001998">
    <property type="protein sequence ID" value="ADE54224.1"/>
    <property type="molecule type" value="Genomic_DNA"/>
</dbReference>
<dbReference type="AlphaFoldDB" id="D5EIF8"/>